<name>A0A0P1BAG5_9BASI</name>
<organism evidence="1 2">
    <name type="scientific">Ceraceosorus bombacis</name>
    <dbReference type="NCBI Taxonomy" id="401625"/>
    <lineage>
        <taxon>Eukaryota</taxon>
        <taxon>Fungi</taxon>
        <taxon>Dikarya</taxon>
        <taxon>Basidiomycota</taxon>
        <taxon>Ustilaginomycotina</taxon>
        <taxon>Exobasidiomycetes</taxon>
        <taxon>Ceraceosorales</taxon>
        <taxon>Ceraceosoraceae</taxon>
        <taxon>Ceraceosorus</taxon>
    </lineage>
</organism>
<evidence type="ECO:0000313" key="1">
    <source>
        <dbReference type="EMBL" id="CEH12709.1"/>
    </source>
</evidence>
<protein>
    <submittedName>
        <fullName evidence="1">Uncharacterized protein</fullName>
    </submittedName>
</protein>
<sequence length="94" mass="10998">MLLLNTLGAFRRFASSTETNANELCTAESSLTRSLYQDLELQASPCQHPKLFPRKRHGHETSAGVNWWWWQRVHEEVSNKLFFIWLDFCLASNE</sequence>
<accession>A0A0P1BAG5</accession>
<proteinExistence type="predicted"/>
<reference evidence="2" key="1">
    <citation type="submission" date="2014-09" db="EMBL/GenBank/DDBJ databases">
        <authorList>
            <person name="Sharma Rahul"/>
            <person name="Thines Marco"/>
        </authorList>
    </citation>
    <scope>NUCLEOTIDE SEQUENCE [LARGE SCALE GENOMIC DNA]</scope>
</reference>
<dbReference type="AlphaFoldDB" id="A0A0P1BAG5"/>
<dbReference type="Proteomes" id="UP000054845">
    <property type="component" value="Unassembled WGS sequence"/>
</dbReference>
<evidence type="ECO:0000313" key="2">
    <source>
        <dbReference type="Proteomes" id="UP000054845"/>
    </source>
</evidence>
<keyword evidence="2" id="KW-1185">Reference proteome</keyword>
<dbReference type="EMBL" id="CCYA01000181">
    <property type="protein sequence ID" value="CEH12709.1"/>
    <property type="molecule type" value="Genomic_DNA"/>
</dbReference>